<reference evidence="1 2" key="1">
    <citation type="submission" date="2017-11" db="EMBL/GenBank/DDBJ databases">
        <title>Comparative genomics of Botrytis spp.</title>
        <authorList>
            <person name="Valero-Jimenez C.A."/>
            <person name="Tapia P."/>
            <person name="Veloso J."/>
            <person name="Silva-Moreno E."/>
            <person name="Staats M."/>
            <person name="Valdes J.H."/>
            <person name="Van Kan J.A.L."/>
        </authorList>
    </citation>
    <scope>NUCLEOTIDE SEQUENCE [LARGE SCALE GENOMIC DNA]</scope>
    <source>
        <strain evidence="1 2">MUCL2830</strain>
    </source>
</reference>
<name>A0A4Y8DEK0_9HELO</name>
<dbReference type="Proteomes" id="UP000297299">
    <property type="component" value="Unassembled WGS sequence"/>
</dbReference>
<evidence type="ECO:0000313" key="1">
    <source>
        <dbReference type="EMBL" id="TEY83821.1"/>
    </source>
</evidence>
<dbReference type="AlphaFoldDB" id="A0A4Y8DEK0"/>
<evidence type="ECO:0000313" key="2">
    <source>
        <dbReference type="Proteomes" id="UP000297299"/>
    </source>
</evidence>
<sequence length="308" mass="36298">MSSQSHPHLLKLPTETRDRIFNYVFLEHPEWSIGVSTSNLGFTSTYYIDPKTKKTIPRSEARPQFQVLRTCTQIYQEYRHLIWKNRSFAWNCGLEFAQVCRMSRRGLLANSLDNITSLELFVDWTGSRSYLKSCSREWEKSRYDEDAFGRYTMTWKALKQVKLHLFDGHRDAQNSRQLVYGIRSNRRRLLLGDELDMEYCNVGFATVMRSLDRAVNNIAFPYKIKRADGRLEKLTQILELGLKWNDYSDEYHKENWATLTATLRICNEAFGGGEIWIDGMLCWKDNVEQACMKSFEELQWCQRMQISA</sequence>
<dbReference type="PANTHER" id="PTHR38790:SF4">
    <property type="entry name" value="2EXR DOMAIN-CONTAINING PROTEIN"/>
    <property type="match status" value="1"/>
</dbReference>
<dbReference type="OrthoDB" id="62952at2759"/>
<accession>A0A4Y8DEK0</accession>
<evidence type="ECO:0008006" key="3">
    <source>
        <dbReference type="Google" id="ProtNLM"/>
    </source>
</evidence>
<organism evidence="1 2">
    <name type="scientific">Botryotinia calthae</name>
    <dbReference type="NCBI Taxonomy" id="38488"/>
    <lineage>
        <taxon>Eukaryota</taxon>
        <taxon>Fungi</taxon>
        <taxon>Dikarya</taxon>
        <taxon>Ascomycota</taxon>
        <taxon>Pezizomycotina</taxon>
        <taxon>Leotiomycetes</taxon>
        <taxon>Helotiales</taxon>
        <taxon>Sclerotiniaceae</taxon>
        <taxon>Botryotinia</taxon>
    </lineage>
</organism>
<comment type="caution">
    <text evidence="1">The sequence shown here is derived from an EMBL/GenBank/DDBJ whole genome shotgun (WGS) entry which is preliminary data.</text>
</comment>
<gene>
    <name evidence="1" type="ORF">BOTCAL_0024g00300</name>
</gene>
<keyword evidence="2" id="KW-1185">Reference proteome</keyword>
<dbReference type="EMBL" id="PHWZ01000024">
    <property type="protein sequence ID" value="TEY83821.1"/>
    <property type="molecule type" value="Genomic_DNA"/>
</dbReference>
<dbReference type="PANTHER" id="PTHR38790">
    <property type="entry name" value="2EXR DOMAIN-CONTAINING PROTEIN-RELATED"/>
    <property type="match status" value="1"/>
</dbReference>
<protein>
    <recommendedName>
        <fullName evidence="3">F-box domain-containing protein</fullName>
    </recommendedName>
</protein>
<proteinExistence type="predicted"/>